<dbReference type="NCBIfam" id="TIGR00150">
    <property type="entry name" value="T6A_YjeE"/>
    <property type="match status" value="1"/>
</dbReference>
<keyword evidence="5" id="KW-0819">tRNA processing</keyword>
<evidence type="ECO:0000256" key="7">
    <source>
        <dbReference type="ARBA" id="ARBA00022741"/>
    </source>
</evidence>
<organism evidence="11 12">
    <name type="scientific">candidate division Kazan bacterium RIFCSPLOWO2_01_FULL_48_13</name>
    <dbReference type="NCBI Taxonomy" id="1798539"/>
    <lineage>
        <taxon>Bacteria</taxon>
        <taxon>Bacteria division Kazan-3B-28</taxon>
    </lineage>
</organism>
<dbReference type="AlphaFoldDB" id="A0A1F4PN57"/>
<evidence type="ECO:0000256" key="9">
    <source>
        <dbReference type="ARBA" id="ARBA00022842"/>
    </source>
</evidence>
<evidence type="ECO:0000313" key="12">
    <source>
        <dbReference type="Proteomes" id="UP000179010"/>
    </source>
</evidence>
<evidence type="ECO:0000256" key="3">
    <source>
        <dbReference type="ARBA" id="ARBA00019010"/>
    </source>
</evidence>
<keyword evidence="8" id="KW-0067">ATP-binding</keyword>
<dbReference type="SUPFAM" id="SSF52540">
    <property type="entry name" value="P-loop containing nucleoside triphosphate hydrolases"/>
    <property type="match status" value="1"/>
</dbReference>
<dbReference type="STRING" id="1798539.A2994_00285"/>
<protein>
    <recommendedName>
        <fullName evidence="3">tRNA threonylcarbamoyladenosine biosynthesis protein TsaE</fullName>
    </recommendedName>
    <alternativeName>
        <fullName evidence="10">t(6)A37 threonylcarbamoyladenosine biosynthesis protein TsaE</fullName>
    </alternativeName>
</protein>
<dbReference type="Proteomes" id="UP000179010">
    <property type="component" value="Unassembled WGS sequence"/>
</dbReference>
<dbReference type="GO" id="GO:0002949">
    <property type="term" value="P:tRNA threonylcarbamoyladenosine modification"/>
    <property type="evidence" value="ECO:0007669"/>
    <property type="project" value="InterPro"/>
</dbReference>
<dbReference type="GO" id="GO:0046872">
    <property type="term" value="F:metal ion binding"/>
    <property type="evidence" value="ECO:0007669"/>
    <property type="project" value="UniProtKB-KW"/>
</dbReference>
<evidence type="ECO:0000256" key="4">
    <source>
        <dbReference type="ARBA" id="ARBA00022490"/>
    </source>
</evidence>
<name>A0A1F4PN57_UNCK3</name>
<dbReference type="InterPro" id="IPR003442">
    <property type="entry name" value="T6A_TsaE"/>
</dbReference>
<dbReference type="Pfam" id="PF02367">
    <property type="entry name" value="TsaE"/>
    <property type="match status" value="1"/>
</dbReference>
<keyword evidence="9" id="KW-0460">Magnesium</keyword>
<dbReference type="PANTHER" id="PTHR33540">
    <property type="entry name" value="TRNA THREONYLCARBAMOYLADENOSINE BIOSYNTHESIS PROTEIN TSAE"/>
    <property type="match status" value="1"/>
</dbReference>
<keyword evidence="7" id="KW-0547">Nucleotide-binding</keyword>
<evidence type="ECO:0000313" key="11">
    <source>
        <dbReference type="EMBL" id="OGB85040.1"/>
    </source>
</evidence>
<accession>A0A1F4PN57</accession>
<comment type="similarity">
    <text evidence="2">Belongs to the TsaE family.</text>
</comment>
<comment type="caution">
    <text evidence="11">The sequence shown here is derived from an EMBL/GenBank/DDBJ whole genome shotgun (WGS) entry which is preliminary data.</text>
</comment>
<evidence type="ECO:0000256" key="1">
    <source>
        <dbReference type="ARBA" id="ARBA00004496"/>
    </source>
</evidence>
<dbReference type="Gene3D" id="3.40.50.300">
    <property type="entry name" value="P-loop containing nucleotide triphosphate hydrolases"/>
    <property type="match status" value="1"/>
</dbReference>
<evidence type="ECO:0000256" key="5">
    <source>
        <dbReference type="ARBA" id="ARBA00022694"/>
    </source>
</evidence>
<proteinExistence type="inferred from homology"/>
<dbReference type="GO" id="GO:0016740">
    <property type="term" value="F:transferase activity"/>
    <property type="evidence" value="ECO:0007669"/>
    <property type="project" value="UniProtKB-KW"/>
</dbReference>
<dbReference type="PANTHER" id="PTHR33540:SF2">
    <property type="entry name" value="TRNA THREONYLCARBAMOYLADENOSINE BIOSYNTHESIS PROTEIN TSAE"/>
    <property type="match status" value="1"/>
</dbReference>
<keyword evidence="11" id="KW-0808">Transferase</keyword>
<evidence type="ECO:0000256" key="8">
    <source>
        <dbReference type="ARBA" id="ARBA00022840"/>
    </source>
</evidence>
<dbReference type="GO" id="GO:0005524">
    <property type="term" value="F:ATP binding"/>
    <property type="evidence" value="ECO:0007669"/>
    <property type="project" value="UniProtKB-KW"/>
</dbReference>
<dbReference type="GO" id="GO:0005737">
    <property type="term" value="C:cytoplasm"/>
    <property type="evidence" value="ECO:0007669"/>
    <property type="project" value="UniProtKB-SubCell"/>
</dbReference>
<evidence type="ECO:0000256" key="10">
    <source>
        <dbReference type="ARBA" id="ARBA00032441"/>
    </source>
</evidence>
<evidence type="ECO:0000256" key="2">
    <source>
        <dbReference type="ARBA" id="ARBA00007599"/>
    </source>
</evidence>
<dbReference type="EMBL" id="METE01000011">
    <property type="protein sequence ID" value="OGB85040.1"/>
    <property type="molecule type" value="Genomic_DNA"/>
</dbReference>
<keyword evidence="4" id="KW-0963">Cytoplasm</keyword>
<evidence type="ECO:0000256" key="6">
    <source>
        <dbReference type="ARBA" id="ARBA00022723"/>
    </source>
</evidence>
<gene>
    <name evidence="11" type="ORF">A2994_00285</name>
</gene>
<keyword evidence="6" id="KW-0479">Metal-binding</keyword>
<dbReference type="InterPro" id="IPR027417">
    <property type="entry name" value="P-loop_NTPase"/>
</dbReference>
<comment type="subcellular location">
    <subcellularLocation>
        <location evidence="1">Cytoplasm</location>
    </subcellularLocation>
</comment>
<reference evidence="11 12" key="1">
    <citation type="journal article" date="2016" name="Nat. Commun.">
        <title>Thousands of microbial genomes shed light on interconnected biogeochemical processes in an aquifer system.</title>
        <authorList>
            <person name="Anantharaman K."/>
            <person name="Brown C.T."/>
            <person name="Hug L.A."/>
            <person name="Sharon I."/>
            <person name="Castelle C.J."/>
            <person name="Probst A.J."/>
            <person name="Thomas B.C."/>
            <person name="Singh A."/>
            <person name="Wilkins M.J."/>
            <person name="Karaoz U."/>
            <person name="Brodie E.L."/>
            <person name="Williams K.H."/>
            <person name="Hubbard S.S."/>
            <person name="Banfield J.F."/>
        </authorList>
    </citation>
    <scope>NUCLEOTIDE SEQUENCE [LARGE SCALE GENOMIC DNA]</scope>
</reference>
<sequence>MLKLITKNSGETKAAGERLAKRLKPPAIIAFRAPLGGGKTVFIQGLAHGLGVRDRVVSPTFVLERIYKIPKRTYSLYHYDLYRIKPDDLLIDEILENAKSNIVAIEWSEKMNQRLPKSAIRITIKPRQDDIREITIT</sequence>